<evidence type="ECO:0000256" key="5">
    <source>
        <dbReference type="ARBA" id="ARBA00022840"/>
    </source>
</evidence>
<comment type="caution">
    <text evidence="7">The sequence shown here is derived from an EMBL/GenBank/DDBJ whole genome shotgun (WGS) entry which is preliminary data.</text>
</comment>
<dbReference type="InterPro" id="IPR018149">
    <property type="entry name" value="Lys-tRNA-synth_II_C"/>
</dbReference>
<dbReference type="InterPro" id="IPR006195">
    <property type="entry name" value="aa-tRNA-synth_II"/>
</dbReference>
<evidence type="ECO:0000256" key="1">
    <source>
        <dbReference type="ARBA" id="ARBA00013166"/>
    </source>
</evidence>
<keyword evidence="2" id="KW-0436">Ligase</keyword>
<keyword evidence="4" id="KW-0547">Nucleotide-binding</keyword>
<dbReference type="GO" id="GO:0005829">
    <property type="term" value="C:cytosol"/>
    <property type="evidence" value="ECO:0007669"/>
    <property type="project" value="TreeGrafter"/>
</dbReference>
<dbReference type="PRINTS" id="PR00982">
    <property type="entry name" value="TRNASYNTHLYS"/>
</dbReference>
<dbReference type="PANTHER" id="PTHR42918:SF15">
    <property type="entry name" value="LYSINE--TRNA LIGASE, CHLOROPLASTIC_MITOCHONDRIAL"/>
    <property type="match status" value="1"/>
</dbReference>
<evidence type="ECO:0000256" key="4">
    <source>
        <dbReference type="ARBA" id="ARBA00022741"/>
    </source>
</evidence>
<evidence type="ECO:0000259" key="6">
    <source>
        <dbReference type="PROSITE" id="PS50862"/>
    </source>
</evidence>
<keyword evidence="5" id="KW-0067">ATP-binding</keyword>
<dbReference type="Gene3D" id="3.30.930.10">
    <property type="entry name" value="Bira Bifunctional Protein, Domain 2"/>
    <property type="match status" value="1"/>
</dbReference>
<dbReference type="GO" id="GO:0004824">
    <property type="term" value="F:lysine-tRNA ligase activity"/>
    <property type="evidence" value="ECO:0007669"/>
    <property type="project" value="UniProtKB-EC"/>
</dbReference>
<evidence type="ECO:0000256" key="3">
    <source>
        <dbReference type="ARBA" id="ARBA00022723"/>
    </source>
</evidence>
<dbReference type="NCBIfam" id="NF001756">
    <property type="entry name" value="PRK00484.1"/>
    <property type="match status" value="1"/>
</dbReference>
<dbReference type="InterPro" id="IPR004364">
    <property type="entry name" value="Aa-tRNA-synt_II"/>
</dbReference>
<dbReference type="NCBIfam" id="TIGR00499">
    <property type="entry name" value="lysS_bact"/>
    <property type="match status" value="1"/>
</dbReference>
<dbReference type="EMBL" id="BARS01006667">
    <property type="protein sequence ID" value="GAF71952.1"/>
    <property type="molecule type" value="Genomic_DNA"/>
</dbReference>
<reference evidence="7" key="1">
    <citation type="journal article" date="2014" name="Front. Microbiol.">
        <title>High frequency of phylogenetically diverse reductive dehalogenase-homologous genes in deep subseafloor sedimentary metagenomes.</title>
        <authorList>
            <person name="Kawai M."/>
            <person name="Futagami T."/>
            <person name="Toyoda A."/>
            <person name="Takaki Y."/>
            <person name="Nishi S."/>
            <person name="Hori S."/>
            <person name="Arai W."/>
            <person name="Tsubouchi T."/>
            <person name="Morono Y."/>
            <person name="Uchiyama I."/>
            <person name="Ito T."/>
            <person name="Fujiyama A."/>
            <person name="Inagaki F."/>
            <person name="Takami H."/>
        </authorList>
    </citation>
    <scope>NUCLEOTIDE SEQUENCE</scope>
    <source>
        <strain evidence="7">Expedition CK06-06</strain>
    </source>
</reference>
<dbReference type="InterPro" id="IPR002313">
    <property type="entry name" value="Lys-tRNA-ligase_II"/>
</dbReference>
<gene>
    <name evidence="7" type="ORF">S01H1_12954</name>
</gene>
<dbReference type="GO" id="GO:0006430">
    <property type="term" value="P:lysyl-tRNA aminoacylation"/>
    <property type="evidence" value="ECO:0007669"/>
    <property type="project" value="InterPro"/>
</dbReference>
<protein>
    <recommendedName>
        <fullName evidence="1">lysine--tRNA ligase</fullName>
        <ecNumber evidence="1">6.1.1.6</ecNumber>
    </recommendedName>
</protein>
<evidence type="ECO:0000256" key="2">
    <source>
        <dbReference type="ARBA" id="ARBA00022598"/>
    </source>
</evidence>
<evidence type="ECO:0000313" key="7">
    <source>
        <dbReference type="EMBL" id="GAF71952.1"/>
    </source>
</evidence>
<dbReference type="AlphaFoldDB" id="X0S7R6"/>
<keyword evidence="3" id="KW-0479">Metal-binding</keyword>
<accession>X0S7R6</accession>
<dbReference type="EC" id="6.1.1.6" evidence="1"/>
<feature type="non-terminal residue" evidence="7">
    <location>
        <position position="1"/>
    </location>
</feature>
<dbReference type="GO" id="GO:0046872">
    <property type="term" value="F:metal ion binding"/>
    <property type="evidence" value="ECO:0007669"/>
    <property type="project" value="UniProtKB-KW"/>
</dbReference>
<name>X0S7R6_9ZZZZ</name>
<dbReference type="Pfam" id="PF00152">
    <property type="entry name" value="tRNA-synt_2"/>
    <property type="match status" value="1"/>
</dbReference>
<organism evidence="7">
    <name type="scientific">marine sediment metagenome</name>
    <dbReference type="NCBI Taxonomy" id="412755"/>
    <lineage>
        <taxon>unclassified sequences</taxon>
        <taxon>metagenomes</taxon>
        <taxon>ecological metagenomes</taxon>
    </lineage>
</organism>
<proteinExistence type="predicted"/>
<dbReference type="GO" id="GO:0005524">
    <property type="term" value="F:ATP binding"/>
    <property type="evidence" value="ECO:0007669"/>
    <property type="project" value="UniProtKB-KW"/>
</dbReference>
<sequence length="357" mass="40391">LRAPPEKWHGLQDVEVRYRQRYLDLVANPQVRDTFLARSRIITAVRRFLDDHGFLEVETPVLQPAAGGAAARPFVTYHNALDRQLYLRIALELHLKRLVIGGYDRVYEIGRIFRNEGASAKWNPEFTMLESYQAYADYNDVMDMVEEMVSTVAREAMGTTTVACGDTEIDFAPPWPRITLRDAIKQYADIDFEDHPDAESIQEAVASCGVAVDEKWGRGKLIDELLSAKVEPNLIQPTFLLDYPVELSPLAKRRPDNPRLVERFELFIAGREVGNAYSELNDPLEQRERMLRQAGLHAAGDEEVELADEEFLIALEHGMPPCGGLGIGIDRLVMALTGQPSIREVILFPHLRERGQP</sequence>
<dbReference type="SUPFAM" id="SSF55681">
    <property type="entry name" value="Class II aaRS and biotin synthetases"/>
    <property type="match status" value="1"/>
</dbReference>
<dbReference type="CDD" id="cd00775">
    <property type="entry name" value="LysRS_core"/>
    <property type="match status" value="1"/>
</dbReference>
<dbReference type="PROSITE" id="PS50862">
    <property type="entry name" value="AA_TRNA_LIGASE_II"/>
    <property type="match status" value="1"/>
</dbReference>
<feature type="domain" description="Aminoacyl-transfer RNA synthetases class-II family profile" evidence="6">
    <location>
        <begin position="38"/>
        <end position="349"/>
    </location>
</feature>
<dbReference type="InterPro" id="IPR045864">
    <property type="entry name" value="aa-tRNA-synth_II/BPL/LPL"/>
</dbReference>
<dbReference type="GO" id="GO:0000049">
    <property type="term" value="F:tRNA binding"/>
    <property type="evidence" value="ECO:0007669"/>
    <property type="project" value="TreeGrafter"/>
</dbReference>
<dbReference type="PANTHER" id="PTHR42918">
    <property type="entry name" value="LYSYL-TRNA SYNTHETASE"/>
    <property type="match status" value="1"/>
</dbReference>